<keyword evidence="5 8" id="KW-0560">Oxidoreductase</keyword>
<keyword evidence="10" id="KW-1185">Reference proteome</keyword>
<gene>
    <name evidence="9" type="ORF">MCHUDSM44219_03230</name>
</gene>
<dbReference type="Proteomes" id="UP000036176">
    <property type="component" value="Unassembled WGS sequence"/>
</dbReference>
<evidence type="ECO:0000256" key="5">
    <source>
        <dbReference type="ARBA" id="ARBA00023002"/>
    </source>
</evidence>
<evidence type="ECO:0000256" key="4">
    <source>
        <dbReference type="ARBA" id="ARBA00022723"/>
    </source>
</evidence>
<evidence type="ECO:0000256" key="6">
    <source>
        <dbReference type="ARBA" id="ARBA00023004"/>
    </source>
</evidence>
<dbReference type="InterPro" id="IPR001128">
    <property type="entry name" value="Cyt_P450"/>
</dbReference>
<keyword evidence="3 8" id="KW-0349">Heme</keyword>
<evidence type="ECO:0000256" key="3">
    <source>
        <dbReference type="ARBA" id="ARBA00022617"/>
    </source>
</evidence>
<dbReference type="InterPro" id="IPR036396">
    <property type="entry name" value="Cyt_P450_sf"/>
</dbReference>
<evidence type="ECO:0000313" key="10">
    <source>
        <dbReference type="Proteomes" id="UP000036176"/>
    </source>
</evidence>
<name>A0A0J6YYV4_MYCCU</name>
<dbReference type="PANTHER" id="PTHR46696:SF4">
    <property type="entry name" value="BIOTIN BIOSYNTHESIS CYTOCHROME P450"/>
    <property type="match status" value="1"/>
</dbReference>
<dbReference type="PATRIC" id="fig|1800.3.peg.3244"/>
<evidence type="ECO:0000313" key="9">
    <source>
        <dbReference type="EMBL" id="KMO77571.1"/>
    </source>
</evidence>
<protein>
    <submittedName>
        <fullName evidence="9">Cytochrome P450 144</fullName>
        <ecNumber evidence="9">1.14.-.-</ecNumber>
    </submittedName>
</protein>
<sequence>MTVADGRLGVALFDDRFIQDPYPLYARMRAAGPVHRVGDSDFHAVCTWDAVAEAVARTDDFSSNLTGTMIYQPDGTVGMFPMDVVGGPTQVLAIADDPAHAAHRKLLIPQLAAKRIRELEAYVTGTVADLYADAVRAGTVEWMGTVANRLPMMVVCRLIGVPDEDADQLAAWGYASTQLLEGLVGPDQLAAAGTAAMELAAYIAARFERPPEPDTLMGSLATACAAGELDALTAQMMMVTLFSAGGESTASLIGSATHILATRPDLQQALRENPASIPAFVEEVLRFEPPFRGHYRHVLRDCELRGYPLQAGSRLILLWGAANRDPAHVEAPDEIRIDRRDGKGHIAFGKGAHFCVGASLARLEARVVLEHLLTHTRDFEAVGAARWLPSLLVRRLDTLTLSIDPVRLRPSRGGDDEGRR</sequence>
<comment type="caution">
    <text evidence="9">The sequence shown here is derived from an EMBL/GenBank/DDBJ whole genome shotgun (WGS) entry which is preliminary data.</text>
</comment>
<keyword evidence="6 8" id="KW-0408">Iron</keyword>
<comment type="cofactor">
    <cofactor evidence="1">
        <name>heme</name>
        <dbReference type="ChEBI" id="CHEBI:30413"/>
    </cofactor>
</comment>
<dbReference type="PRINTS" id="PR00359">
    <property type="entry name" value="BP450"/>
</dbReference>
<dbReference type="EMBL" id="JYNX01000038">
    <property type="protein sequence ID" value="KMO77571.1"/>
    <property type="molecule type" value="Genomic_DNA"/>
</dbReference>
<keyword evidence="4 8" id="KW-0479">Metal-binding</keyword>
<evidence type="ECO:0000256" key="2">
    <source>
        <dbReference type="ARBA" id="ARBA00010617"/>
    </source>
</evidence>
<evidence type="ECO:0000256" key="8">
    <source>
        <dbReference type="RuleBase" id="RU000461"/>
    </source>
</evidence>
<dbReference type="RefSeq" id="WP_048419193.1">
    <property type="nucleotide sequence ID" value="NZ_JYNX01000038.1"/>
</dbReference>
<dbReference type="SUPFAM" id="SSF48264">
    <property type="entry name" value="Cytochrome P450"/>
    <property type="match status" value="1"/>
</dbReference>
<dbReference type="PROSITE" id="PS00086">
    <property type="entry name" value="CYTOCHROME_P450"/>
    <property type="match status" value="1"/>
</dbReference>
<dbReference type="InterPro" id="IPR002397">
    <property type="entry name" value="Cyt_P450_B"/>
</dbReference>
<dbReference type="AlphaFoldDB" id="A0A0J6YYV4"/>
<keyword evidence="7 8" id="KW-0503">Monooxygenase</keyword>
<comment type="similarity">
    <text evidence="2 8">Belongs to the cytochrome P450 family.</text>
</comment>
<dbReference type="PRINTS" id="PR00385">
    <property type="entry name" value="P450"/>
</dbReference>
<dbReference type="InterPro" id="IPR017972">
    <property type="entry name" value="Cyt_P450_CS"/>
</dbReference>
<dbReference type="Pfam" id="PF00067">
    <property type="entry name" value="p450"/>
    <property type="match status" value="1"/>
</dbReference>
<dbReference type="GO" id="GO:0005506">
    <property type="term" value="F:iron ion binding"/>
    <property type="evidence" value="ECO:0007669"/>
    <property type="project" value="InterPro"/>
</dbReference>
<reference evidence="9 10" key="1">
    <citation type="journal article" date="2015" name="Genome Biol. Evol.">
        <title>Characterization of Three Mycobacterium spp. with Potential Use in Bioremediation by Genome Sequencing and Comparative Genomics.</title>
        <authorList>
            <person name="Das S."/>
            <person name="Pettersson B.M."/>
            <person name="Behra P.R."/>
            <person name="Ramesh M."/>
            <person name="Dasgupta S."/>
            <person name="Bhattacharya A."/>
            <person name="Kirsebom L.A."/>
        </authorList>
    </citation>
    <scope>NUCLEOTIDE SEQUENCE [LARGE SCALE GENOMIC DNA]</scope>
    <source>
        <strain evidence="9 10">DSM 44219</strain>
    </source>
</reference>
<organism evidence="9 10">
    <name type="scientific">Mycolicibacterium chubuense</name>
    <name type="common">Mycobacterium chubuense</name>
    <dbReference type="NCBI Taxonomy" id="1800"/>
    <lineage>
        <taxon>Bacteria</taxon>
        <taxon>Bacillati</taxon>
        <taxon>Actinomycetota</taxon>
        <taxon>Actinomycetes</taxon>
        <taxon>Mycobacteriales</taxon>
        <taxon>Mycobacteriaceae</taxon>
        <taxon>Mycolicibacterium</taxon>
    </lineage>
</organism>
<dbReference type="EC" id="1.14.-.-" evidence="9"/>
<evidence type="ECO:0000256" key="7">
    <source>
        <dbReference type="ARBA" id="ARBA00023033"/>
    </source>
</evidence>
<dbReference type="GO" id="GO:0020037">
    <property type="term" value="F:heme binding"/>
    <property type="evidence" value="ECO:0007669"/>
    <property type="project" value="InterPro"/>
</dbReference>
<dbReference type="GO" id="GO:0006707">
    <property type="term" value="P:cholesterol catabolic process"/>
    <property type="evidence" value="ECO:0007669"/>
    <property type="project" value="TreeGrafter"/>
</dbReference>
<accession>A0A0J6YYV4</accession>
<dbReference type="GO" id="GO:0008395">
    <property type="term" value="F:steroid hydroxylase activity"/>
    <property type="evidence" value="ECO:0007669"/>
    <property type="project" value="TreeGrafter"/>
</dbReference>
<proteinExistence type="inferred from homology"/>
<dbReference type="GO" id="GO:0036199">
    <property type="term" value="F:cholest-4-en-3-one 26-monooxygenase activity"/>
    <property type="evidence" value="ECO:0007669"/>
    <property type="project" value="TreeGrafter"/>
</dbReference>
<evidence type="ECO:0000256" key="1">
    <source>
        <dbReference type="ARBA" id="ARBA00001971"/>
    </source>
</evidence>
<dbReference type="Gene3D" id="1.10.630.10">
    <property type="entry name" value="Cytochrome P450"/>
    <property type="match status" value="1"/>
</dbReference>
<dbReference type="PANTHER" id="PTHR46696">
    <property type="entry name" value="P450, PUTATIVE (EUROFUNG)-RELATED"/>
    <property type="match status" value="1"/>
</dbReference>
<dbReference type="OrthoDB" id="502624at2"/>